<protein>
    <submittedName>
        <fullName evidence="1">Uncharacterized protein</fullName>
    </submittedName>
</protein>
<dbReference type="Proteomes" id="UP000037904">
    <property type="component" value="Unassembled WGS sequence"/>
</dbReference>
<organism evidence="1 2">
    <name type="scientific">Fusarium langsethiae</name>
    <dbReference type="NCBI Taxonomy" id="179993"/>
    <lineage>
        <taxon>Eukaryota</taxon>
        <taxon>Fungi</taxon>
        <taxon>Dikarya</taxon>
        <taxon>Ascomycota</taxon>
        <taxon>Pezizomycotina</taxon>
        <taxon>Sordariomycetes</taxon>
        <taxon>Hypocreomycetidae</taxon>
        <taxon>Hypocreales</taxon>
        <taxon>Nectriaceae</taxon>
        <taxon>Fusarium</taxon>
    </lineage>
</organism>
<sequence>MHDQDAFEPVFDETHYYDVAFTVALKFIKIRLTQDLDSLHAFALRNPDATGEARYDHLQEEAMSNILLKRPDIVAQEQYLQLVTQLRAQILQLDKKVKKDNQHFWPAVLNPNLYAYDVLTMHSPGTREEAVLIFQQSWYSWSETQPAIQYIRGIITNDM</sequence>
<dbReference type="EMBL" id="JXCE01000539">
    <property type="protein sequence ID" value="KPA36815.1"/>
    <property type="molecule type" value="Genomic_DNA"/>
</dbReference>
<evidence type="ECO:0000313" key="1">
    <source>
        <dbReference type="EMBL" id="KPA36815.1"/>
    </source>
</evidence>
<keyword evidence="2" id="KW-1185">Reference proteome</keyword>
<accession>A0A0N0DBH6</accession>
<name>A0A0N0DBH6_FUSLA</name>
<reference evidence="1 2" key="1">
    <citation type="submission" date="2015-04" db="EMBL/GenBank/DDBJ databases">
        <title>The draft genome sequence of Fusarium langsethiae, a T-2/HT-2 mycotoxin producer.</title>
        <authorList>
            <person name="Lysoe E."/>
            <person name="Divon H.H."/>
            <person name="Terzi V."/>
            <person name="Orru L."/>
            <person name="Lamontanara A."/>
            <person name="Kolseth A.-K."/>
            <person name="Frandsen R.J."/>
            <person name="Nielsen K."/>
            <person name="Thrane U."/>
        </authorList>
    </citation>
    <scope>NUCLEOTIDE SEQUENCE [LARGE SCALE GENOMIC DNA]</scope>
    <source>
        <strain evidence="1 2">Fl201059</strain>
    </source>
</reference>
<gene>
    <name evidence="1" type="ORF">FLAG1_10391</name>
</gene>
<evidence type="ECO:0000313" key="2">
    <source>
        <dbReference type="Proteomes" id="UP000037904"/>
    </source>
</evidence>
<dbReference type="AlphaFoldDB" id="A0A0N0DBH6"/>
<comment type="caution">
    <text evidence="1">The sequence shown here is derived from an EMBL/GenBank/DDBJ whole genome shotgun (WGS) entry which is preliminary data.</text>
</comment>
<proteinExistence type="predicted"/>